<dbReference type="AlphaFoldDB" id="K0SJC7"/>
<sequence length="245" mass="27199">MMRSRSPKDAFSFPDGVDDEEAAPETNHLLRHLDGSEVAGRVDSPRNRLLLEVEPSSSRQPPPRGRRYLARVSTCRASPTILAFLSHGFFLVGSLAYVLLALGDLSWYRTTIEIPREVYTADDDAAWEQLGNEELWDAKDDYEWTYHIYYLVGAVSFVFVGALDWMRYGDCMDAFMILAGLAGVVSVLSPTARQEVIWDAPGGEERAGDHQGGPGGADSVAGMRADRHGEGDFYFLLSLRMMAEL</sequence>
<evidence type="ECO:0000313" key="3">
    <source>
        <dbReference type="EMBL" id="EJK66353.1"/>
    </source>
</evidence>
<dbReference type="OrthoDB" id="10648399at2759"/>
<name>K0SJC7_THAOC</name>
<feature type="region of interest" description="Disordered" evidence="1">
    <location>
        <begin position="202"/>
        <end position="221"/>
    </location>
</feature>
<feature type="transmembrane region" description="Helical" evidence="2">
    <location>
        <begin position="144"/>
        <end position="163"/>
    </location>
</feature>
<comment type="caution">
    <text evidence="3">The sequence shown here is derived from an EMBL/GenBank/DDBJ whole genome shotgun (WGS) entry which is preliminary data.</text>
</comment>
<keyword evidence="2" id="KW-0472">Membrane</keyword>
<dbReference type="EMBL" id="AGNL01015043">
    <property type="protein sequence ID" value="EJK66353.1"/>
    <property type="molecule type" value="Genomic_DNA"/>
</dbReference>
<keyword evidence="2" id="KW-1133">Transmembrane helix</keyword>
<proteinExistence type="predicted"/>
<accession>K0SJC7</accession>
<evidence type="ECO:0000256" key="2">
    <source>
        <dbReference type="SAM" id="Phobius"/>
    </source>
</evidence>
<reference evidence="3 4" key="1">
    <citation type="journal article" date="2012" name="Genome Biol.">
        <title>Genome and low-iron response of an oceanic diatom adapted to chronic iron limitation.</title>
        <authorList>
            <person name="Lommer M."/>
            <person name="Specht M."/>
            <person name="Roy A.S."/>
            <person name="Kraemer L."/>
            <person name="Andreson R."/>
            <person name="Gutowska M.A."/>
            <person name="Wolf J."/>
            <person name="Bergner S.V."/>
            <person name="Schilhabel M.B."/>
            <person name="Klostermeier U.C."/>
            <person name="Beiko R.G."/>
            <person name="Rosenstiel P."/>
            <person name="Hippler M."/>
            <person name="Laroche J."/>
        </authorList>
    </citation>
    <scope>NUCLEOTIDE SEQUENCE [LARGE SCALE GENOMIC DNA]</scope>
    <source>
        <strain evidence="3 4">CCMP1005</strain>
    </source>
</reference>
<protein>
    <submittedName>
        <fullName evidence="3">Uncharacterized protein</fullName>
    </submittedName>
</protein>
<organism evidence="3 4">
    <name type="scientific">Thalassiosira oceanica</name>
    <name type="common">Marine diatom</name>
    <dbReference type="NCBI Taxonomy" id="159749"/>
    <lineage>
        <taxon>Eukaryota</taxon>
        <taxon>Sar</taxon>
        <taxon>Stramenopiles</taxon>
        <taxon>Ochrophyta</taxon>
        <taxon>Bacillariophyta</taxon>
        <taxon>Coscinodiscophyceae</taxon>
        <taxon>Thalassiosirophycidae</taxon>
        <taxon>Thalassiosirales</taxon>
        <taxon>Thalassiosiraceae</taxon>
        <taxon>Thalassiosira</taxon>
    </lineage>
</organism>
<gene>
    <name evidence="3" type="ORF">THAOC_12729</name>
</gene>
<dbReference type="Proteomes" id="UP000266841">
    <property type="component" value="Unassembled WGS sequence"/>
</dbReference>
<keyword evidence="4" id="KW-1185">Reference proteome</keyword>
<feature type="region of interest" description="Disordered" evidence="1">
    <location>
        <begin position="1"/>
        <end position="27"/>
    </location>
</feature>
<keyword evidence="2" id="KW-0812">Transmembrane</keyword>
<evidence type="ECO:0000256" key="1">
    <source>
        <dbReference type="SAM" id="MobiDB-lite"/>
    </source>
</evidence>
<evidence type="ECO:0000313" key="4">
    <source>
        <dbReference type="Proteomes" id="UP000266841"/>
    </source>
</evidence>
<feature type="transmembrane region" description="Helical" evidence="2">
    <location>
        <begin position="81"/>
        <end position="100"/>
    </location>
</feature>